<protein>
    <submittedName>
        <fullName evidence="1">Uncharacterized protein</fullName>
    </submittedName>
</protein>
<dbReference type="EMBL" id="BBLT01000005">
    <property type="protein sequence ID" value="GAL85421.1"/>
    <property type="molecule type" value="Genomic_DNA"/>
</dbReference>
<evidence type="ECO:0000313" key="2">
    <source>
        <dbReference type="Proteomes" id="UP000030185"/>
    </source>
</evidence>
<dbReference type="AlphaFoldDB" id="A0A098LER5"/>
<accession>A0A098LER5</accession>
<reference evidence="1 2" key="1">
    <citation type="submission" date="2014-09" db="EMBL/GenBank/DDBJ databases">
        <title>Sporocytophaga myxococcoides PG-01 genome sequencing.</title>
        <authorList>
            <person name="Liu L."/>
            <person name="Gao P.J."/>
            <person name="Chen G.J."/>
            <person name="Wang L.S."/>
        </authorList>
    </citation>
    <scope>NUCLEOTIDE SEQUENCE [LARGE SCALE GENOMIC DNA]</scope>
    <source>
        <strain evidence="1 2">PG-01</strain>
    </source>
</reference>
<name>A0A098LER5_9BACT</name>
<keyword evidence="2" id="KW-1185">Reference proteome</keyword>
<gene>
    <name evidence="1" type="ORF">MYP_2650</name>
</gene>
<sequence>MCYTFKPDSRIKGHLRLEENIIDGSTALAPEHGQVIVKKIINGIAYFEGNDLFCEVRLLCPLSGPTPVFVPQILLI</sequence>
<comment type="caution">
    <text evidence="1">The sequence shown here is derived from an EMBL/GenBank/DDBJ whole genome shotgun (WGS) entry which is preliminary data.</text>
</comment>
<organism evidence="1 2">
    <name type="scientific">Sporocytophaga myxococcoides</name>
    <dbReference type="NCBI Taxonomy" id="153721"/>
    <lineage>
        <taxon>Bacteria</taxon>
        <taxon>Pseudomonadati</taxon>
        <taxon>Bacteroidota</taxon>
        <taxon>Cytophagia</taxon>
        <taxon>Cytophagales</taxon>
        <taxon>Cytophagaceae</taxon>
        <taxon>Sporocytophaga</taxon>
    </lineage>
</organism>
<dbReference type="Proteomes" id="UP000030185">
    <property type="component" value="Unassembled WGS sequence"/>
</dbReference>
<proteinExistence type="predicted"/>
<evidence type="ECO:0000313" key="1">
    <source>
        <dbReference type="EMBL" id="GAL85421.1"/>
    </source>
</evidence>